<feature type="compositionally biased region" description="Polar residues" evidence="1">
    <location>
        <begin position="33"/>
        <end position="52"/>
    </location>
</feature>
<feature type="compositionally biased region" description="Low complexity" evidence="1">
    <location>
        <begin position="443"/>
        <end position="452"/>
    </location>
</feature>
<sequence>MSATKRAALLKRPSLATSISAPPRTGRAKRPLSENSQNSDDPSEFTSLSDSAPSLRRGTSPLDASEVCVFVALNLDGTAEEDTSEGGEKIWWPALRVPTSANEFKIYGAIGASKRGTVVVAWPGDVQSATKANGEIRFPQPEYVYSPGPSPRKRQKLDKTALEAAWMEAVAVLVRDINDGLPSPEFQKSVRHIPKRASPDDEDDPLSDLSDAEPWTPPPADDMLRIPGELVLGKEKKNSRIFWYAKVVEYVPPQTPKQLPLYKVLWMDGGEASIERSWFFSCEEDEFGTVTVGKFESQYDEDTADEEVSKEDEDFFEQRLRDVSPEPQANPLPDGPTFSELDPRDQFVYTKPVLRAILRDEYPPAKETHDLFIAGGKKRDVVVKRAGEHGMMNPTDVTLFRRFLEEWVLRGLATQRIVRSPSPPATIIGNPPSSPAPIPPNSSLPSIQAVPSSPIPASQPPLSSAPPSAASSLASIDEADPPKQARRTISQCFRDDKSIDIELEESHVRTKLAGGDDISSPTTLLLPTQLSVSSSSKSPRQEGCEAYERLSIIEKYDYCLNVLLPELLIQIYAWREGKRPALQLLDDATERKVHSFGAVEKAKRDWVFDAVRLRRKKEEELRRGSLKGELGGTRPRRMVGRR</sequence>
<evidence type="ECO:0000313" key="3">
    <source>
        <dbReference type="Proteomes" id="UP000613580"/>
    </source>
</evidence>
<feature type="region of interest" description="Disordered" evidence="1">
    <location>
        <begin position="1"/>
        <end position="59"/>
    </location>
</feature>
<accession>A0A8H6WRW8</accession>
<reference evidence="2" key="1">
    <citation type="submission" date="2020-05" db="EMBL/GenBank/DDBJ databases">
        <title>Mycena genomes resolve the evolution of fungal bioluminescence.</title>
        <authorList>
            <person name="Tsai I.J."/>
        </authorList>
    </citation>
    <scope>NUCLEOTIDE SEQUENCE</scope>
    <source>
        <strain evidence="2">110903Hualien_Pintung</strain>
    </source>
</reference>
<gene>
    <name evidence="2" type="ORF">HMN09_00007500</name>
</gene>
<dbReference type="EMBL" id="JACAZE010000001">
    <property type="protein sequence ID" value="KAF7322299.1"/>
    <property type="molecule type" value="Genomic_DNA"/>
</dbReference>
<name>A0A8H6WRW8_MYCCL</name>
<organism evidence="2 3">
    <name type="scientific">Mycena chlorophos</name>
    <name type="common">Agaric fungus</name>
    <name type="synonym">Agaricus chlorophos</name>
    <dbReference type="NCBI Taxonomy" id="658473"/>
    <lineage>
        <taxon>Eukaryota</taxon>
        <taxon>Fungi</taxon>
        <taxon>Dikarya</taxon>
        <taxon>Basidiomycota</taxon>
        <taxon>Agaricomycotina</taxon>
        <taxon>Agaricomycetes</taxon>
        <taxon>Agaricomycetidae</taxon>
        <taxon>Agaricales</taxon>
        <taxon>Marasmiineae</taxon>
        <taxon>Mycenaceae</taxon>
        <taxon>Mycena</taxon>
    </lineage>
</organism>
<evidence type="ECO:0000256" key="1">
    <source>
        <dbReference type="SAM" id="MobiDB-lite"/>
    </source>
</evidence>
<dbReference type="AlphaFoldDB" id="A0A8H6WRW8"/>
<protein>
    <submittedName>
        <fullName evidence="2">Uncharacterized protein</fullName>
    </submittedName>
</protein>
<feature type="region of interest" description="Disordered" evidence="1">
    <location>
        <begin position="420"/>
        <end position="491"/>
    </location>
</feature>
<evidence type="ECO:0000313" key="2">
    <source>
        <dbReference type="EMBL" id="KAF7322299.1"/>
    </source>
</evidence>
<feature type="compositionally biased region" description="Low complexity" evidence="1">
    <location>
        <begin position="460"/>
        <end position="475"/>
    </location>
</feature>
<keyword evidence="3" id="KW-1185">Reference proteome</keyword>
<dbReference type="Proteomes" id="UP000613580">
    <property type="component" value="Unassembled WGS sequence"/>
</dbReference>
<comment type="caution">
    <text evidence="2">The sequence shown here is derived from an EMBL/GenBank/DDBJ whole genome shotgun (WGS) entry which is preliminary data.</text>
</comment>
<feature type="region of interest" description="Disordered" evidence="1">
    <location>
        <begin position="185"/>
        <end position="223"/>
    </location>
</feature>
<feature type="compositionally biased region" description="Pro residues" evidence="1">
    <location>
        <begin position="432"/>
        <end position="442"/>
    </location>
</feature>
<proteinExistence type="predicted"/>
<dbReference type="OrthoDB" id="2505887at2759"/>